<sequence>MADAEEVPILYETLSPLFDCNDTTDDTYCPELVLDEAADASPTHITNPKTMKRKSIKLDVAVEAPESLMDEELRFLNRGRASSPEPRQMPVSTVFRREIGDTEDGEPRNASDGEVEYFSLEVRGSNSPEEVSAEPVTPDVTFLHEEENLPAVQEFPWMDVRKKIKSPALLLHQEIIDFCNFLSPTTEEEAARRAAVGRVSEVIKFIWPNCQVKLFGSFETGLYLPSSDIDVVILNSNVQVPQKGLKALAKALSKKSVGTKIQVIGSARVPIIKFFEKESNVAFDISFDVQNGPEAAKFIKDAIEKIPPLRPLCLILKIFLQQRDLNEVFSGGIGSYALLVMLITHLQVHGNQESSTGRSMVLERNLGILLIDFFDLYGRKLNAYDVGISCRSGGQFFRKNPRGFRNSKRPHLLSVEDPQAPENDIGKNSYNILKVRAAFALAHRKLTDIKIDNLISSQHSILGQIIRVDAKLLERKAVLMKIHCIDISLSIASNRAIDSKSDLDGDGIRQDSLIENQGNLLNRWQLLDDEPLPRGGELSEDVCRLPSAKRGFKRKWNEEKFFEKKDERKKEHLQKNNKDGTNVSGENRPSKKVKNQQNDSTTQHSMGLNSKKRRQISEDESHSATRHGPRWRKFRNSSKQEQRKHSESDSNRNLGTRTIANSSVQKKIKLS</sequence>
<feature type="domain" description="PAP-associated" evidence="8">
    <location>
        <begin position="365"/>
        <end position="423"/>
    </location>
</feature>
<accession>A0A0D6QZM7</accession>
<dbReference type="AlphaFoldDB" id="A0A0D6QZM7"/>
<dbReference type="Gene3D" id="1.10.1410.10">
    <property type="match status" value="1"/>
</dbReference>
<keyword evidence="6" id="KW-0460">Magnesium</keyword>
<dbReference type="InterPro" id="IPR043519">
    <property type="entry name" value="NT_sf"/>
</dbReference>
<evidence type="ECO:0000259" key="8">
    <source>
        <dbReference type="Pfam" id="PF03828"/>
    </source>
</evidence>
<dbReference type="EMBL" id="GCKF01038927">
    <property type="protein sequence ID" value="JAG95999.1"/>
    <property type="molecule type" value="Transcribed_RNA"/>
</dbReference>
<dbReference type="GO" id="GO:0031123">
    <property type="term" value="P:RNA 3'-end processing"/>
    <property type="evidence" value="ECO:0007669"/>
    <property type="project" value="TreeGrafter"/>
</dbReference>
<comment type="cofactor">
    <cofactor evidence="1">
        <name>Mn(2+)</name>
        <dbReference type="ChEBI" id="CHEBI:29035"/>
    </cofactor>
</comment>
<dbReference type="GO" id="GO:1990817">
    <property type="term" value="F:poly(A) RNA polymerase activity"/>
    <property type="evidence" value="ECO:0007669"/>
    <property type="project" value="UniProtKB-EC"/>
</dbReference>
<organism evidence="10">
    <name type="scientific">Araucaria cunninghamii</name>
    <name type="common">Hoop pine</name>
    <name type="synonym">Moreton Bay pine</name>
    <dbReference type="NCBI Taxonomy" id="56994"/>
    <lineage>
        <taxon>Eukaryota</taxon>
        <taxon>Viridiplantae</taxon>
        <taxon>Streptophyta</taxon>
        <taxon>Embryophyta</taxon>
        <taxon>Tracheophyta</taxon>
        <taxon>Spermatophyta</taxon>
        <taxon>Pinopsida</taxon>
        <taxon>Pinidae</taxon>
        <taxon>Conifers II</taxon>
        <taxon>Araucariales</taxon>
        <taxon>Araucariaceae</taxon>
        <taxon>Araucaria</taxon>
    </lineage>
</organism>
<evidence type="ECO:0000256" key="4">
    <source>
        <dbReference type="ARBA" id="ARBA00022679"/>
    </source>
</evidence>
<evidence type="ECO:0000313" key="10">
    <source>
        <dbReference type="EMBL" id="JAG95999.1"/>
    </source>
</evidence>
<feature type="compositionally biased region" description="Polar residues" evidence="7">
    <location>
        <begin position="595"/>
        <end position="608"/>
    </location>
</feature>
<reference evidence="10" key="1">
    <citation type="submission" date="2015-03" db="EMBL/GenBank/DDBJ databases">
        <title>A transcriptome of Araucaria cunninghamii, an australian fine timber species.</title>
        <authorList>
            <person name="Jing Yi C.J.Y."/>
            <person name="Yin San L.Y.S."/>
            <person name="Abdul Karim S.S."/>
            <person name="Wan Azmi N.N."/>
            <person name="Hercus R.R."/>
            <person name="Croft L.L."/>
        </authorList>
    </citation>
    <scope>NUCLEOTIDE SEQUENCE</scope>
    <source>
        <strain evidence="10">MI0301</strain>
        <tissue evidence="10">Leaf</tissue>
    </source>
</reference>
<dbReference type="FunFam" id="3.30.460.10:FF:000006">
    <property type="entry name" value="non-canonical poly(A) RNA polymerase PAPD5"/>
    <property type="match status" value="1"/>
</dbReference>
<proteinExistence type="inferred from homology"/>
<feature type="region of interest" description="Disordered" evidence="7">
    <location>
        <begin position="565"/>
        <end position="671"/>
    </location>
</feature>
<evidence type="ECO:0000256" key="2">
    <source>
        <dbReference type="ARBA" id="ARBA00008593"/>
    </source>
</evidence>
<comment type="similarity">
    <text evidence="2">Belongs to the DNA polymerase type-B-like family.</text>
</comment>
<evidence type="ECO:0000256" key="1">
    <source>
        <dbReference type="ARBA" id="ARBA00001936"/>
    </source>
</evidence>
<feature type="domain" description="Poly(A) RNA polymerase mitochondrial-like central palm" evidence="9">
    <location>
        <begin position="171"/>
        <end position="299"/>
    </location>
</feature>
<dbReference type="InterPro" id="IPR054708">
    <property type="entry name" value="MTPAP-like_central"/>
</dbReference>
<evidence type="ECO:0000259" key="9">
    <source>
        <dbReference type="Pfam" id="PF22600"/>
    </source>
</evidence>
<feature type="compositionally biased region" description="Basic residues" evidence="7">
    <location>
        <begin position="624"/>
        <end position="636"/>
    </location>
</feature>
<keyword evidence="4" id="KW-0808">Transferase</keyword>
<evidence type="ECO:0000256" key="6">
    <source>
        <dbReference type="ARBA" id="ARBA00022842"/>
    </source>
</evidence>
<dbReference type="InterPro" id="IPR045862">
    <property type="entry name" value="Trf4-like"/>
</dbReference>
<dbReference type="GO" id="GO:0031499">
    <property type="term" value="C:TRAMP complex"/>
    <property type="evidence" value="ECO:0007669"/>
    <property type="project" value="TreeGrafter"/>
</dbReference>
<dbReference type="GO" id="GO:0003729">
    <property type="term" value="F:mRNA binding"/>
    <property type="evidence" value="ECO:0007669"/>
    <property type="project" value="TreeGrafter"/>
</dbReference>
<feature type="compositionally biased region" description="Polar residues" evidence="7">
    <location>
        <begin position="651"/>
        <end position="665"/>
    </location>
</feature>
<dbReference type="SUPFAM" id="SSF81631">
    <property type="entry name" value="PAP/OAS1 substrate-binding domain"/>
    <property type="match status" value="1"/>
</dbReference>
<dbReference type="Pfam" id="PF22600">
    <property type="entry name" value="MTPAP-like_central"/>
    <property type="match status" value="1"/>
</dbReference>
<dbReference type="GO" id="GO:0043634">
    <property type="term" value="P:polyadenylation-dependent ncRNA catabolic process"/>
    <property type="evidence" value="ECO:0007669"/>
    <property type="project" value="TreeGrafter"/>
</dbReference>
<dbReference type="InterPro" id="IPR002058">
    <property type="entry name" value="PAP_assoc"/>
</dbReference>
<dbReference type="Pfam" id="PF03828">
    <property type="entry name" value="PAP_assoc"/>
    <property type="match status" value="1"/>
</dbReference>
<evidence type="ECO:0000256" key="3">
    <source>
        <dbReference type="ARBA" id="ARBA00012388"/>
    </source>
</evidence>
<protein>
    <recommendedName>
        <fullName evidence="3">polynucleotide adenylyltransferase</fullName>
        <ecNumber evidence="3">2.7.7.19</ecNumber>
    </recommendedName>
</protein>
<evidence type="ECO:0000256" key="5">
    <source>
        <dbReference type="ARBA" id="ARBA00022723"/>
    </source>
</evidence>
<dbReference type="PANTHER" id="PTHR23092:SF15">
    <property type="entry name" value="INACTIVE NON-CANONICAL POLY(A) RNA POLYMERASE PROTEIN TRF4-2-RELATED"/>
    <property type="match status" value="1"/>
</dbReference>
<dbReference type="Gene3D" id="3.30.460.10">
    <property type="entry name" value="Beta Polymerase, domain 2"/>
    <property type="match status" value="1"/>
</dbReference>
<keyword evidence="5" id="KW-0479">Metal-binding</keyword>
<feature type="compositionally biased region" description="Basic and acidic residues" evidence="7">
    <location>
        <begin position="638"/>
        <end position="650"/>
    </location>
</feature>
<feature type="compositionally biased region" description="Basic and acidic residues" evidence="7">
    <location>
        <begin position="565"/>
        <end position="578"/>
    </location>
</feature>
<dbReference type="EC" id="2.7.7.19" evidence="3"/>
<evidence type="ECO:0000256" key="7">
    <source>
        <dbReference type="SAM" id="MobiDB-lite"/>
    </source>
</evidence>
<dbReference type="GO" id="GO:0005730">
    <property type="term" value="C:nucleolus"/>
    <property type="evidence" value="ECO:0007669"/>
    <property type="project" value="TreeGrafter"/>
</dbReference>
<dbReference type="CDD" id="cd05402">
    <property type="entry name" value="NT_PAP_TUTase"/>
    <property type="match status" value="1"/>
</dbReference>
<dbReference type="PANTHER" id="PTHR23092">
    <property type="entry name" value="POLY(A) RNA POLYMERASE"/>
    <property type="match status" value="1"/>
</dbReference>
<name>A0A0D6QZM7_ARACU</name>
<dbReference type="GO" id="GO:0046872">
    <property type="term" value="F:metal ion binding"/>
    <property type="evidence" value="ECO:0007669"/>
    <property type="project" value="UniProtKB-KW"/>
</dbReference>
<dbReference type="SUPFAM" id="SSF81301">
    <property type="entry name" value="Nucleotidyltransferase"/>
    <property type="match status" value="1"/>
</dbReference>